<dbReference type="PATRIC" id="fig|243231.5.peg.1711"/>
<gene>
    <name evidence="1" type="ordered locus">GSU1668</name>
</gene>
<dbReference type="HOGENOM" id="CLU_2464634_0_0_7"/>
<name>Q74CK5_GEOSL</name>
<accession>Q74CK5</accession>
<dbReference type="Proteomes" id="UP000000577">
    <property type="component" value="Chromosome"/>
</dbReference>
<dbReference type="EMBL" id="AE017180">
    <property type="protein sequence ID" value="AAR35046.1"/>
    <property type="molecule type" value="Genomic_DNA"/>
</dbReference>
<reference evidence="1 2" key="1">
    <citation type="journal article" date="2003" name="Science">
        <title>Genome of Geobacter sulfurreducens: metal reduction in subsurface environments.</title>
        <authorList>
            <person name="Methe B.A."/>
            <person name="Nelson K.E."/>
            <person name="Eisen J.A."/>
            <person name="Paulsen I.T."/>
            <person name="Nelson W."/>
            <person name="Heidelberg J.F."/>
            <person name="Wu D."/>
            <person name="Wu M."/>
            <person name="Ward N."/>
            <person name="Beanan M.J."/>
            <person name="Dodson R.J."/>
            <person name="Madupu R."/>
            <person name="Brinkac L.M."/>
            <person name="Daugherty S.C."/>
            <person name="DeBoy R.T."/>
            <person name="Durkin A.S."/>
            <person name="Gwinn M."/>
            <person name="Kolonay J.F."/>
            <person name="Sullivan S.A."/>
            <person name="Haft D.H."/>
            <person name="Selengut J."/>
            <person name="Davidsen T.M."/>
            <person name="Zafar N."/>
            <person name="White O."/>
            <person name="Tran B."/>
            <person name="Romero C."/>
            <person name="Forberger H.A."/>
            <person name="Weidman J."/>
            <person name="Khouri H."/>
            <person name="Feldblyum T.V."/>
            <person name="Utterback T.R."/>
            <person name="Van Aken S.E."/>
            <person name="Lovley D.R."/>
            <person name="Fraser C.M."/>
        </authorList>
    </citation>
    <scope>NUCLEOTIDE SEQUENCE [LARGE SCALE GENOMIC DNA]</scope>
    <source>
        <strain evidence="2">ATCC 51573 / DSM 12127 / PCA</strain>
    </source>
</reference>
<dbReference type="KEGG" id="gsu:GSU1668"/>
<organism evidence="1 2">
    <name type="scientific">Geobacter sulfurreducens (strain ATCC 51573 / DSM 12127 / PCA)</name>
    <dbReference type="NCBI Taxonomy" id="243231"/>
    <lineage>
        <taxon>Bacteria</taxon>
        <taxon>Pseudomonadati</taxon>
        <taxon>Thermodesulfobacteriota</taxon>
        <taxon>Desulfuromonadia</taxon>
        <taxon>Geobacterales</taxon>
        <taxon>Geobacteraceae</taxon>
        <taxon>Geobacter</taxon>
    </lineage>
</organism>
<reference evidence="1 2" key="2">
    <citation type="journal article" date="2012" name="BMC Genomics">
        <title>Comparative genomic analysis of Geobacter sulfurreducens KN400, a strain with enhanced capacity for extracellular electron transfer and electricity production.</title>
        <authorList>
            <person name="Butler J.E."/>
            <person name="Young N.D."/>
            <person name="Aklujkar M."/>
            <person name="Lovley D.R."/>
        </authorList>
    </citation>
    <scope>NUCLEOTIDE SEQUENCE [LARGE SCALE GENOMIC DNA]</scope>
    <source>
        <strain evidence="2">ATCC 51573 / DSM 12127 / PCA</strain>
    </source>
</reference>
<dbReference type="InParanoid" id="Q74CK5"/>
<dbReference type="EnsemblBacteria" id="AAR35046">
    <property type="protein sequence ID" value="AAR35046"/>
    <property type="gene ID" value="GSU1668"/>
</dbReference>
<evidence type="ECO:0000313" key="2">
    <source>
        <dbReference type="Proteomes" id="UP000000577"/>
    </source>
</evidence>
<dbReference type="STRING" id="243231.GSU1668"/>
<proteinExistence type="predicted"/>
<keyword evidence="2" id="KW-1185">Reference proteome</keyword>
<evidence type="ECO:0000313" key="1">
    <source>
        <dbReference type="EMBL" id="AAR35046.1"/>
    </source>
</evidence>
<dbReference type="OrthoDB" id="5398312at2"/>
<protein>
    <submittedName>
        <fullName evidence="1">Uncharacterized protein</fullName>
    </submittedName>
</protein>
<dbReference type="AlphaFoldDB" id="Q74CK5"/>
<dbReference type="RefSeq" id="WP_010942312.1">
    <property type="nucleotide sequence ID" value="NC_002939.5"/>
</dbReference>
<sequence>MLLEDVGNEVYKTWSNTKRRDEIAKLVQGYRSGLPAFILCRMTEAIAGSRKRARKFLHEMMPPAERQEAVTRESGPMAEFVKDCLL</sequence>